<proteinExistence type="predicted"/>
<dbReference type="EMBL" id="GG663743">
    <property type="protein sequence ID" value="EEH54857.1"/>
    <property type="molecule type" value="Genomic_DNA"/>
</dbReference>
<dbReference type="GeneID" id="9686646"/>
<evidence type="ECO:0000313" key="2">
    <source>
        <dbReference type="EMBL" id="EEH54857.1"/>
    </source>
</evidence>
<evidence type="ECO:0000256" key="1">
    <source>
        <dbReference type="SAM" id="MobiDB-lite"/>
    </source>
</evidence>
<organism evidence="3">
    <name type="scientific">Micromonas pusilla (strain CCMP1545)</name>
    <name type="common">Picoplanktonic green alga</name>
    <dbReference type="NCBI Taxonomy" id="564608"/>
    <lineage>
        <taxon>Eukaryota</taxon>
        <taxon>Viridiplantae</taxon>
        <taxon>Chlorophyta</taxon>
        <taxon>Mamiellophyceae</taxon>
        <taxon>Mamiellales</taxon>
        <taxon>Mamiellaceae</taxon>
        <taxon>Micromonas</taxon>
    </lineage>
</organism>
<dbReference type="KEGG" id="mpp:MICPUCDRAFT_63382"/>
<sequence>MNDWSIDSIRFDRIIDVTRRRRRRAAPAKDFYDLTRSSPTGDERRLEGTEEDVEDN</sequence>
<dbReference type="Proteomes" id="UP000001876">
    <property type="component" value="Unassembled WGS sequence"/>
</dbReference>
<reference evidence="2 3" key="1">
    <citation type="journal article" date="2009" name="Science">
        <title>Green evolution and dynamic adaptations revealed by genomes of the marine picoeukaryotes Micromonas.</title>
        <authorList>
            <person name="Worden A.Z."/>
            <person name="Lee J.H."/>
            <person name="Mock T."/>
            <person name="Rouze P."/>
            <person name="Simmons M.P."/>
            <person name="Aerts A.L."/>
            <person name="Allen A.E."/>
            <person name="Cuvelier M.L."/>
            <person name="Derelle E."/>
            <person name="Everett M.V."/>
            <person name="Foulon E."/>
            <person name="Grimwood J."/>
            <person name="Gundlach H."/>
            <person name="Henrissat B."/>
            <person name="Napoli C."/>
            <person name="McDonald S.M."/>
            <person name="Parker M.S."/>
            <person name="Rombauts S."/>
            <person name="Salamov A."/>
            <person name="Von Dassow P."/>
            <person name="Badger J.H."/>
            <person name="Coutinho P.M."/>
            <person name="Demir E."/>
            <person name="Dubchak I."/>
            <person name="Gentemann C."/>
            <person name="Eikrem W."/>
            <person name="Gready J.E."/>
            <person name="John U."/>
            <person name="Lanier W."/>
            <person name="Lindquist E.A."/>
            <person name="Lucas S."/>
            <person name="Mayer K.F."/>
            <person name="Moreau H."/>
            <person name="Not F."/>
            <person name="Otillar R."/>
            <person name="Panaud O."/>
            <person name="Pangilinan J."/>
            <person name="Paulsen I."/>
            <person name="Piegu B."/>
            <person name="Poliakov A."/>
            <person name="Robbens S."/>
            <person name="Schmutz J."/>
            <person name="Toulza E."/>
            <person name="Wyss T."/>
            <person name="Zelensky A."/>
            <person name="Zhou K."/>
            <person name="Armbrust E.V."/>
            <person name="Bhattacharya D."/>
            <person name="Goodenough U.W."/>
            <person name="Van de Peer Y."/>
            <person name="Grigoriev I.V."/>
        </authorList>
    </citation>
    <scope>NUCLEOTIDE SEQUENCE [LARGE SCALE GENOMIC DNA]</scope>
    <source>
        <strain evidence="2 3">CCMP1545</strain>
    </source>
</reference>
<evidence type="ECO:0000313" key="3">
    <source>
        <dbReference type="Proteomes" id="UP000001876"/>
    </source>
</evidence>
<accession>C1MZF3</accession>
<dbReference type="AlphaFoldDB" id="C1MZF3"/>
<dbReference type="RefSeq" id="XP_003061207.1">
    <property type="nucleotide sequence ID" value="XM_003061161.1"/>
</dbReference>
<gene>
    <name evidence="2" type="ORF">MICPUCDRAFT_63382</name>
</gene>
<name>C1MZF3_MICPC</name>
<protein>
    <submittedName>
        <fullName evidence="2">Predicted protein</fullName>
    </submittedName>
</protein>
<keyword evidence="3" id="KW-1185">Reference proteome</keyword>
<feature type="region of interest" description="Disordered" evidence="1">
    <location>
        <begin position="28"/>
        <end position="56"/>
    </location>
</feature>